<feature type="compositionally biased region" description="Polar residues" evidence="8">
    <location>
        <begin position="1126"/>
        <end position="1139"/>
    </location>
</feature>
<dbReference type="OMA" id="CHIAPRA"/>
<evidence type="ECO:0000256" key="8">
    <source>
        <dbReference type="SAM" id="MobiDB-lite"/>
    </source>
</evidence>
<keyword evidence="4" id="KW-0479">Metal-binding</keyword>
<feature type="domain" description="FYVE-type" evidence="9">
    <location>
        <begin position="1185"/>
        <end position="1245"/>
    </location>
</feature>
<feature type="compositionally biased region" description="Polar residues" evidence="8">
    <location>
        <begin position="1033"/>
        <end position="1044"/>
    </location>
</feature>
<feature type="compositionally biased region" description="Basic and acidic residues" evidence="8">
    <location>
        <begin position="533"/>
        <end position="544"/>
    </location>
</feature>
<feature type="region of interest" description="Disordered" evidence="8">
    <location>
        <begin position="356"/>
        <end position="446"/>
    </location>
</feature>
<comment type="function">
    <text evidence="1">Negative regulator of epidermal growth factor receptor (EGFR) signaling.</text>
</comment>
<feature type="compositionally biased region" description="Polar residues" evidence="8">
    <location>
        <begin position="437"/>
        <end position="446"/>
    </location>
</feature>
<dbReference type="SUPFAM" id="SSF57903">
    <property type="entry name" value="FYVE/PHD zinc finger"/>
    <property type="match status" value="1"/>
</dbReference>
<evidence type="ECO:0000256" key="4">
    <source>
        <dbReference type="ARBA" id="ARBA00022723"/>
    </source>
</evidence>
<feature type="compositionally biased region" description="Basic and acidic residues" evidence="8">
    <location>
        <begin position="373"/>
        <end position="383"/>
    </location>
</feature>
<feature type="compositionally biased region" description="Low complexity" evidence="8">
    <location>
        <begin position="1054"/>
        <end position="1070"/>
    </location>
</feature>
<dbReference type="Gene3D" id="3.30.40.10">
    <property type="entry name" value="Zinc/RING finger domain, C3HC4 (zinc finger)"/>
    <property type="match status" value="1"/>
</dbReference>
<dbReference type="SMART" id="SM00064">
    <property type="entry name" value="FYVE"/>
    <property type="match status" value="1"/>
</dbReference>
<dbReference type="InterPro" id="IPR011011">
    <property type="entry name" value="Znf_FYVE_PHD"/>
</dbReference>
<dbReference type="PANTHER" id="PTHR46465">
    <property type="entry name" value="LATERAL SIGNALING TARGET PROTEIN 2 HOMOLOG"/>
    <property type="match status" value="1"/>
</dbReference>
<proteinExistence type="inferred from homology"/>
<sequence>MDSLRKWLYRPKRDDPSLLAQFYYADEELNMVASELDTFDGRKDPERCTALVNQLRHCQDKVVSLCMSIMDEIIPGERANRDFRAKFPDDVMQENLAGQLWFGAECLAAGSSILNRESESSRMRPLAKAVTKTIETVRNLLREQCLKSEQEFTEKIRESLKIFDLLFSEFELSYVSAMVPVKSPEEYEVLQCVVVLFSETVQRALLLALITQEQVDTCDPALMFTIPRLAIVAGLLFFPDGPLNLDHGSSRNLSHLFRPFKTLLSKIRELLWTMSPEELAALEKSLCSLEEPQHSSLSLPENSTYSLPNYDDKRPEDRGPKEEVEIPVAFRNAAFTSSFIQNFLQRHPECRTLTAEDNLLPAQEKQPASRSRSSSERKRDRNSQRCRTSGSGVHRSASSRARLRQERLSDRFLAKLTGTEERPRVRRKSKKSPSNSGQDRGSPSMMPSVSEALEVLPAFLPPNTTATVESLAHLPSLEEAIRLQRAYDLHNERLQRAQMQQSVRRNTLPASDLAGYVGERRALASYLPSDSRAQADSESDHEQSQQRTRRPHHTSSNRSGLPSDRPKHRSKYSSSRGRSRNDYEFDANANASVNNHTSVNAHQNWPQERNAPLGELRNALARPRTFACLNESSSGILPANLLADVEQSMHDCEISGGNFLQPSLLDQTLPTDDSEYTVPVSIGECVSSAVAADPTIFGVHNLYHDMVVPDYHLVQPEAYVDHSSNFMSVNFGANGRSSREISEEVMPGLDNYSRRRLRHQQGTVHIIDSPRETITSLHSSTPERHMEVLNNSYGRYQAYSVESVYSPNVEEESYHDDDPENVLSPPVRPNRSRTGKETDDESILSAQALGNDSMHDPTDAEVHADDASVMPADDHISIAGDMHTEELQESNPREVYEEGLTLCSDEAKDDEDGLVVGNERRGISEDVGESSSTSSDVGAAFSEDDELNDEEVALALQMAEVATAWRVRARFEDPRDLVQRLFVCISGVADQLQTNYASDLRRILRTVFLLNQTPDPPPDPPIKSERLLDPDSHSTSQDSESLSVGSAEDALAGLGSSSQPSSPSLSCSFPQPQPSPPHALPPIAFSERAYPQRLPLTQQDSGALEAPPTVDSPLPSPLAQDASGDESGTLTSPSVSGSLASPALDVPPSSGSLVPSSVPVAPSAPGAGDVGRRGAAEEPPCWVPDQEAPRCMACGAAFTMLRRRHHCRNCGKVFCGGCSERSVPLTHFGIWKPVRVCNICFLQYVTSAASAS</sequence>
<dbReference type="RefSeq" id="XP_047736255.1">
    <property type="nucleotide sequence ID" value="XM_047880299.1"/>
</dbReference>
<dbReference type="AlphaFoldDB" id="A0A979FJ25"/>
<dbReference type="PANTHER" id="PTHR46465:SF2">
    <property type="entry name" value="LATERAL SIGNALING TARGET PROTEIN 2 HOMOLOG"/>
    <property type="match status" value="1"/>
</dbReference>
<dbReference type="GeneID" id="108679384"/>
<feature type="region of interest" description="Disordered" evidence="8">
    <location>
        <begin position="1102"/>
        <end position="1178"/>
    </location>
</feature>
<dbReference type="InterPro" id="IPR000306">
    <property type="entry name" value="Znf_FYVE"/>
</dbReference>
<feature type="compositionally biased region" description="Polar residues" evidence="8">
    <location>
        <begin position="385"/>
        <end position="399"/>
    </location>
</feature>
<feature type="region of interest" description="Disordered" evidence="8">
    <location>
        <begin position="924"/>
        <end position="944"/>
    </location>
</feature>
<dbReference type="PROSITE" id="PS50178">
    <property type="entry name" value="ZF_FYVE"/>
    <property type="match status" value="1"/>
</dbReference>
<dbReference type="InterPro" id="IPR043269">
    <property type="entry name" value="FYVE_LST2"/>
</dbReference>
<reference evidence="11" key="1">
    <citation type="submission" date="2025-08" db="UniProtKB">
        <authorList>
            <consortium name="RefSeq"/>
        </authorList>
    </citation>
    <scope>IDENTIFICATION</scope>
    <source>
        <tissue evidence="11">Whole organism</tissue>
    </source>
</reference>
<feature type="region of interest" description="Disordered" evidence="8">
    <location>
        <begin position="293"/>
        <end position="320"/>
    </location>
</feature>
<evidence type="ECO:0000256" key="3">
    <source>
        <dbReference type="ARBA" id="ARBA00019870"/>
    </source>
</evidence>
<dbReference type="GO" id="GO:0008270">
    <property type="term" value="F:zinc ion binding"/>
    <property type="evidence" value="ECO:0007669"/>
    <property type="project" value="UniProtKB-KW"/>
</dbReference>
<dbReference type="OrthoDB" id="20035at2759"/>
<dbReference type="CDD" id="cd15731">
    <property type="entry name" value="FYVE_LST2"/>
    <property type="match status" value="1"/>
</dbReference>
<feature type="compositionally biased region" description="Polar residues" evidence="8">
    <location>
        <begin position="294"/>
        <end position="307"/>
    </location>
</feature>
<dbReference type="Proteomes" id="UP000694843">
    <property type="component" value="Unplaced"/>
</dbReference>
<accession>A0A979FJ25</accession>
<evidence type="ECO:0000256" key="6">
    <source>
        <dbReference type="ARBA" id="ARBA00022833"/>
    </source>
</evidence>
<protein>
    <recommendedName>
        <fullName evidence="3">Lateral signaling target protein 2 homolog</fullName>
    </recommendedName>
</protein>
<comment type="similarity">
    <text evidence="2">Belongs to the lst-2 family.</text>
</comment>
<dbReference type="GO" id="GO:0031901">
    <property type="term" value="C:early endosome membrane"/>
    <property type="evidence" value="ECO:0007669"/>
    <property type="project" value="TreeGrafter"/>
</dbReference>
<feature type="compositionally biased region" description="Acidic residues" evidence="8">
    <location>
        <begin position="809"/>
        <end position="820"/>
    </location>
</feature>
<feature type="compositionally biased region" description="Pro residues" evidence="8">
    <location>
        <begin position="1071"/>
        <end position="1080"/>
    </location>
</feature>
<keyword evidence="5 7" id="KW-0863">Zinc-finger</keyword>
<feature type="compositionally biased region" description="Low complexity" evidence="8">
    <location>
        <begin position="1144"/>
        <end position="1167"/>
    </location>
</feature>
<feature type="region of interest" description="Disordered" evidence="8">
    <location>
        <begin position="527"/>
        <end position="582"/>
    </location>
</feature>
<evidence type="ECO:0000313" key="10">
    <source>
        <dbReference type="Proteomes" id="UP000694843"/>
    </source>
</evidence>
<keyword evidence="10" id="KW-1185">Reference proteome</keyword>
<evidence type="ECO:0000256" key="1">
    <source>
        <dbReference type="ARBA" id="ARBA00003580"/>
    </source>
</evidence>
<evidence type="ECO:0000313" key="11">
    <source>
        <dbReference type="RefSeq" id="XP_047736255.1"/>
    </source>
</evidence>
<feature type="compositionally biased region" description="Basic and acidic residues" evidence="8">
    <location>
        <begin position="403"/>
        <end position="423"/>
    </location>
</feature>
<dbReference type="KEGG" id="hazt:108679384"/>
<feature type="region of interest" description="Disordered" evidence="8">
    <location>
        <begin position="807"/>
        <end position="842"/>
    </location>
</feature>
<evidence type="ECO:0000256" key="7">
    <source>
        <dbReference type="PROSITE-ProRule" id="PRU00091"/>
    </source>
</evidence>
<dbReference type="InterPro" id="IPR051118">
    <property type="entry name" value="LST-2"/>
</dbReference>
<name>A0A979FJ25_HYAAZ</name>
<keyword evidence="6" id="KW-0862">Zinc</keyword>
<feature type="compositionally biased region" description="Basic and acidic residues" evidence="8">
    <location>
        <begin position="1022"/>
        <end position="1032"/>
    </location>
</feature>
<evidence type="ECO:0000259" key="9">
    <source>
        <dbReference type="PROSITE" id="PS50178"/>
    </source>
</evidence>
<dbReference type="InterPro" id="IPR017455">
    <property type="entry name" value="Znf_FYVE-rel"/>
</dbReference>
<dbReference type="InterPro" id="IPR013083">
    <property type="entry name" value="Znf_RING/FYVE/PHD"/>
</dbReference>
<evidence type="ECO:0000256" key="2">
    <source>
        <dbReference type="ARBA" id="ARBA00008755"/>
    </source>
</evidence>
<gene>
    <name evidence="11" type="primary">LOC108679384</name>
</gene>
<dbReference type="Pfam" id="PF01363">
    <property type="entry name" value="FYVE"/>
    <property type="match status" value="1"/>
</dbReference>
<feature type="compositionally biased region" description="Basic and acidic residues" evidence="8">
    <location>
        <begin position="310"/>
        <end position="320"/>
    </location>
</feature>
<evidence type="ECO:0000256" key="5">
    <source>
        <dbReference type="ARBA" id="ARBA00022771"/>
    </source>
</evidence>
<organism evidence="10 11">
    <name type="scientific">Hyalella azteca</name>
    <name type="common">Amphipod</name>
    <dbReference type="NCBI Taxonomy" id="294128"/>
    <lineage>
        <taxon>Eukaryota</taxon>
        <taxon>Metazoa</taxon>
        <taxon>Ecdysozoa</taxon>
        <taxon>Arthropoda</taxon>
        <taxon>Crustacea</taxon>
        <taxon>Multicrustacea</taxon>
        <taxon>Malacostraca</taxon>
        <taxon>Eumalacostraca</taxon>
        <taxon>Peracarida</taxon>
        <taxon>Amphipoda</taxon>
        <taxon>Senticaudata</taxon>
        <taxon>Talitrida</taxon>
        <taxon>Talitroidea</taxon>
        <taxon>Hyalellidae</taxon>
        <taxon>Hyalella</taxon>
    </lineage>
</organism>
<feature type="compositionally biased region" description="Low complexity" evidence="8">
    <location>
        <begin position="929"/>
        <end position="941"/>
    </location>
</feature>
<feature type="region of interest" description="Disordered" evidence="8">
    <location>
        <begin position="1010"/>
        <end position="1083"/>
    </location>
</feature>